<name>F8FEG8_PAEMK</name>
<evidence type="ECO:0000313" key="1">
    <source>
        <dbReference type="EMBL" id="AEI44567.1"/>
    </source>
</evidence>
<reference evidence="2" key="1">
    <citation type="submission" date="2011-06" db="EMBL/GenBank/DDBJ databases">
        <title>Complete genome sequence of Paenibacillus mucilaginosus KNP414.</title>
        <authorList>
            <person name="Wang J."/>
            <person name="Hu S."/>
            <person name="Hu X."/>
            <person name="Zhang B."/>
            <person name="Dong D."/>
            <person name="Zhang S."/>
            <person name="Zhao K."/>
            <person name="Wu D."/>
        </authorList>
    </citation>
    <scope>NUCLEOTIDE SEQUENCE [LARGE SCALE GENOMIC DNA]</scope>
    <source>
        <strain evidence="2">KNP414</strain>
    </source>
</reference>
<gene>
    <name evidence="1" type="ordered locus">KNP414_06043</name>
</gene>
<dbReference type="AlphaFoldDB" id="F8FEG8"/>
<dbReference type="EMBL" id="CP002869">
    <property type="protein sequence ID" value="AEI44567.1"/>
    <property type="molecule type" value="Genomic_DNA"/>
</dbReference>
<sequence length="38" mass="4098">MEASTLFFGMPPVSFPFHFILSSDGLKKGASPADILLK</sequence>
<dbReference type="Proteomes" id="UP000006620">
    <property type="component" value="Chromosome"/>
</dbReference>
<proteinExistence type="predicted"/>
<organism evidence="1 2">
    <name type="scientific">Paenibacillus mucilaginosus (strain KNP414)</name>
    <dbReference type="NCBI Taxonomy" id="1036673"/>
    <lineage>
        <taxon>Bacteria</taxon>
        <taxon>Bacillati</taxon>
        <taxon>Bacillota</taxon>
        <taxon>Bacilli</taxon>
        <taxon>Bacillales</taxon>
        <taxon>Paenibacillaceae</taxon>
        <taxon>Paenibacillus</taxon>
    </lineage>
</organism>
<dbReference type="KEGG" id="pms:KNP414_06043"/>
<reference evidence="1 2" key="2">
    <citation type="journal article" date="2013" name="Genome Announc.">
        <title>Genome Sequence of Growth-Improving Paenibacillus mucilaginosus Strain KNP414.</title>
        <authorList>
            <person name="Lu J.J."/>
            <person name="Wang J.F."/>
            <person name="Hu X.F."/>
        </authorList>
    </citation>
    <scope>NUCLEOTIDE SEQUENCE [LARGE SCALE GENOMIC DNA]</scope>
    <source>
        <strain evidence="1 2">KNP414</strain>
    </source>
</reference>
<evidence type="ECO:0000313" key="2">
    <source>
        <dbReference type="Proteomes" id="UP000006620"/>
    </source>
</evidence>
<protein>
    <submittedName>
        <fullName evidence="1">Uncharacterized protein</fullName>
    </submittedName>
</protein>
<dbReference type="HOGENOM" id="CLU_3330990_0_0_9"/>
<accession>F8FEG8</accession>